<reference evidence="11" key="1">
    <citation type="submission" date="2025-08" db="UniProtKB">
        <authorList>
            <consortium name="RefSeq"/>
        </authorList>
    </citation>
    <scope>IDENTIFICATION</scope>
    <source>
        <tissue evidence="11">Tentacle</tissue>
    </source>
</reference>
<dbReference type="RefSeq" id="XP_031557332.1">
    <property type="nucleotide sequence ID" value="XM_031701472.1"/>
</dbReference>
<keyword evidence="5" id="KW-0009">Actin-binding</keyword>
<dbReference type="PROSITE" id="PS50082">
    <property type="entry name" value="WD_REPEATS_2"/>
    <property type="match status" value="3"/>
</dbReference>
<feature type="domain" description="DUF1899" evidence="9">
    <location>
        <begin position="3"/>
        <end position="67"/>
    </location>
</feature>
<sequence length="484" mass="53993">MSRVVRKSLFRHVFGKDPRKEETFEDIKVSKNSWEAPFCAVNPKFVAVCLASAGGGAFLVLPLSKTGRVELNSPRVAGHQGDVLDLAWNPFNDNMIASSSEDMKVMLWEIPDTGLAHDLTTPLVTLSHHQRRVGIVRWHPTAENILLSASHDNLICVWNLESGEIVTEIDCHPDTIFCVAWNHDGSKIATTCKDKKLRILDPRSGDVVKKCEGHEGSKPQQIAFCSKTDNLFTTGFSRMSERQYAIWDKNLEQLTLEDIDSSNGVQFIRYDPDTNMIWLIGKGDCLIRYYELVDEEPYCHWITNYQGKDPQRGFGFMPKRGCNISINEICRIYRMTGKGHILPVSFTVPRKSEMFQEDLFPPTQGGDASLTADEWLGGKNAEPKLMSLEALFKGKGQAATTAKKSTGLSSLKGKLAAKKTKGGAAGQEEDMDVNKLLDTLKKLNNKVEKLEKSNAELENRVTDLETVVAGEDNGEGHDEEDDDK</sequence>
<dbReference type="InterPro" id="IPR015048">
    <property type="entry name" value="DUF1899"/>
</dbReference>
<dbReference type="Gene3D" id="2.130.10.10">
    <property type="entry name" value="YVTN repeat-like/Quinoprotein amine dehydrogenase"/>
    <property type="match status" value="1"/>
</dbReference>
<dbReference type="PROSITE" id="PS50294">
    <property type="entry name" value="WD_REPEATS_REGION"/>
    <property type="match status" value="2"/>
</dbReference>
<evidence type="ECO:0000256" key="6">
    <source>
        <dbReference type="PROSITE-ProRule" id="PRU00221"/>
    </source>
</evidence>
<dbReference type="SMART" id="SM00320">
    <property type="entry name" value="WD40"/>
    <property type="match status" value="4"/>
</dbReference>
<dbReference type="SMART" id="SM01166">
    <property type="entry name" value="DUF1899"/>
    <property type="match status" value="1"/>
</dbReference>
<evidence type="ECO:0000313" key="10">
    <source>
        <dbReference type="Proteomes" id="UP000515163"/>
    </source>
</evidence>
<dbReference type="GO" id="GO:0007015">
    <property type="term" value="P:actin filament organization"/>
    <property type="evidence" value="ECO:0007669"/>
    <property type="project" value="TreeGrafter"/>
</dbReference>
<dbReference type="SUPFAM" id="SSF50978">
    <property type="entry name" value="WD40 repeat-like"/>
    <property type="match status" value="1"/>
</dbReference>
<evidence type="ECO:0000256" key="2">
    <source>
        <dbReference type="ARBA" id="ARBA00022574"/>
    </source>
</evidence>
<dbReference type="PROSITE" id="PS00678">
    <property type="entry name" value="WD_REPEATS_1"/>
    <property type="match status" value="2"/>
</dbReference>
<dbReference type="InParanoid" id="A0A6P8HXL0"/>
<proteinExistence type="inferred from homology"/>
<dbReference type="Pfam" id="PF08953">
    <property type="entry name" value="DUF1899"/>
    <property type="match status" value="1"/>
</dbReference>
<evidence type="ECO:0000256" key="4">
    <source>
        <dbReference type="ARBA" id="ARBA00023054"/>
    </source>
</evidence>
<dbReference type="Pfam" id="PF16300">
    <property type="entry name" value="WD40_4"/>
    <property type="match status" value="1"/>
</dbReference>
<evidence type="ECO:0000256" key="7">
    <source>
        <dbReference type="RuleBase" id="RU280818"/>
    </source>
</evidence>
<dbReference type="OrthoDB" id="1850764at2759"/>
<accession>A0A6P8HXL0</accession>
<dbReference type="InterPro" id="IPR015943">
    <property type="entry name" value="WD40/YVTN_repeat-like_dom_sf"/>
</dbReference>
<dbReference type="Pfam" id="PF00400">
    <property type="entry name" value="WD40"/>
    <property type="match status" value="3"/>
</dbReference>
<dbReference type="PANTHER" id="PTHR10856:SF0">
    <property type="entry name" value="CORONIN"/>
    <property type="match status" value="1"/>
</dbReference>
<dbReference type="FunFam" id="2.130.10.10:FF:000502">
    <property type="entry name" value="Coronin"/>
    <property type="match status" value="1"/>
</dbReference>
<comment type="similarity">
    <text evidence="1 7">Belongs to the WD repeat coronin family.</text>
</comment>
<dbReference type="AlphaFoldDB" id="A0A6P8HXL0"/>
<keyword evidence="10" id="KW-1185">Reference proteome</keyword>
<protein>
    <recommendedName>
        <fullName evidence="7">Coronin</fullName>
    </recommendedName>
</protein>
<dbReference type="GO" id="GO:0051015">
    <property type="term" value="F:actin filament binding"/>
    <property type="evidence" value="ECO:0007669"/>
    <property type="project" value="TreeGrafter"/>
</dbReference>
<evidence type="ECO:0000259" key="9">
    <source>
        <dbReference type="SMART" id="SM01166"/>
    </source>
</evidence>
<evidence type="ECO:0000256" key="3">
    <source>
        <dbReference type="ARBA" id="ARBA00022737"/>
    </source>
</evidence>
<feature type="region of interest" description="Disordered" evidence="8">
    <location>
        <begin position="465"/>
        <end position="484"/>
    </location>
</feature>
<dbReference type="GeneID" id="116293970"/>
<evidence type="ECO:0000256" key="8">
    <source>
        <dbReference type="SAM" id="MobiDB-lite"/>
    </source>
</evidence>
<organism evidence="10 11">
    <name type="scientific">Actinia tenebrosa</name>
    <name type="common">Australian red waratah sea anemone</name>
    <dbReference type="NCBI Taxonomy" id="6105"/>
    <lineage>
        <taxon>Eukaryota</taxon>
        <taxon>Metazoa</taxon>
        <taxon>Cnidaria</taxon>
        <taxon>Anthozoa</taxon>
        <taxon>Hexacorallia</taxon>
        <taxon>Actiniaria</taxon>
        <taxon>Actiniidae</taxon>
        <taxon>Actinia</taxon>
    </lineage>
</organism>
<evidence type="ECO:0000256" key="5">
    <source>
        <dbReference type="ARBA" id="ARBA00023203"/>
    </source>
</evidence>
<keyword evidence="2 6" id="KW-0853">WD repeat</keyword>
<dbReference type="SMART" id="SM01167">
    <property type="entry name" value="DUF1900"/>
    <property type="match status" value="1"/>
</dbReference>
<dbReference type="Proteomes" id="UP000515163">
    <property type="component" value="Unplaced"/>
</dbReference>
<name>A0A6P8HXL0_ACTTE</name>
<dbReference type="FunCoup" id="A0A6P8HXL0">
    <property type="interactions" value="1446"/>
</dbReference>
<dbReference type="InterPro" id="IPR019775">
    <property type="entry name" value="WD40_repeat_CS"/>
</dbReference>
<keyword evidence="4" id="KW-0175">Coiled coil</keyword>
<dbReference type="KEGG" id="aten:116293970"/>
<keyword evidence="3 7" id="KW-0677">Repeat</keyword>
<feature type="repeat" description="WD" evidence="6">
    <location>
        <begin position="169"/>
        <end position="210"/>
    </location>
</feature>
<dbReference type="InterPro" id="IPR015505">
    <property type="entry name" value="Coronin"/>
</dbReference>
<dbReference type="PANTHER" id="PTHR10856">
    <property type="entry name" value="CORONIN"/>
    <property type="match status" value="1"/>
</dbReference>
<dbReference type="InterPro" id="IPR001680">
    <property type="entry name" value="WD40_rpt"/>
</dbReference>
<gene>
    <name evidence="11" type="primary">LOC116293970</name>
</gene>
<dbReference type="InterPro" id="IPR036322">
    <property type="entry name" value="WD40_repeat_dom_sf"/>
</dbReference>
<feature type="repeat" description="WD" evidence="6">
    <location>
        <begin position="126"/>
        <end position="168"/>
    </location>
</feature>
<evidence type="ECO:0000256" key="1">
    <source>
        <dbReference type="ARBA" id="ARBA00009482"/>
    </source>
</evidence>
<evidence type="ECO:0000313" key="11">
    <source>
        <dbReference type="RefSeq" id="XP_031557332.1"/>
    </source>
</evidence>
<feature type="repeat" description="WD" evidence="6">
    <location>
        <begin position="76"/>
        <end position="110"/>
    </location>
</feature>